<evidence type="ECO:0000256" key="1">
    <source>
        <dbReference type="SAM" id="MobiDB-lite"/>
    </source>
</evidence>
<dbReference type="EMBL" id="GBXM01080543">
    <property type="protein sequence ID" value="JAH28034.1"/>
    <property type="molecule type" value="Transcribed_RNA"/>
</dbReference>
<reference evidence="2" key="2">
    <citation type="journal article" date="2015" name="Fish Shellfish Immunol.">
        <title>Early steps in the European eel (Anguilla anguilla)-Vibrio vulnificus interaction in the gills: Role of the RtxA13 toxin.</title>
        <authorList>
            <person name="Callol A."/>
            <person name="Pajuelo D."/>
            <person name="Ebbesson L."/>
            <person name="Teles M."/>
            <person name="MacKenzie S."/>
            <person name="Amaro C."/>
        </authorList>
    </citation>
    <scope>NUCLEOTIDE SEQUENCE</scope>
</reference>
<sequence>MGDCGRPGRERKESDGIGVD</sequence>
<accession>A0A0E9RG05</accession>
<name>A0A0E9RG05_ANGAN</name>
<feature type="region of interest" description="Disordered" evidence="1">
    <location>
        <begin position="1"/>
        <end position="20"/>
    </location>
</feature>
<proteinExistence type="predicted"/>
<dbReference type="AlphaFoldDB" id="A0A0E9RG05"/>
<reference evidence="2" key="1">
    <citation type="submission" date="2014-11" db="EMBL/GenBank/DDBJ databases">
        <authorList>
            <person name="Amaro Gonzalez C."/>
        </authorList>
    </citation>
    <scope>NUCLEOTIDE SEQUENCE</scope>
</reference>
<protein>
    <submittedName>
        <fullName evidence="2">Uncharacterized protein</fullName>
    </submittedName>
</protein>
<organism evidence="2">
    <name type="scientific">Anguilla anguilla</name>
    <name type="common">European freshwater eel</name>
    <name type="synonym">Muraena anguilla</name>
    <dbReference type="NCBI Taxonomy" id="7936"/>
    <lineage>
        <taxon>Eukaryota</taxon>
        <taxon>Metazoa</taxon>
        <taxon>Chordata</taxon>
        <taxon>Craniata</taxon>
        <taxon>Vertebrata</taxon>
        <taxon>Euteleostomi</taxon>
        <taxon>Actinopterygii</taxon>
        <taxon>Neopterygii</taxon>
        <taxon>Teleostei</taxon>
        <taxon>Anguilliformes</taxon>
        <taxon>Anguillidae</taxon>
        <taxon>Anguilla</taxon>
    </lineage>
</organism>
<evidence type="ECO:0000313" key="2">
    <source>
        <dbReference type="EMBL" id="JAH28034.1"/>
    </source>
</evidence>